<reference evidence="4 5" key="1">
    <citation type="submission" date="2019-11" db="EMBL/GenBank/DDBJ databases">
        <title>Comparative genomics of hydrocarbon-degrading Desulfosarcina strains.</title>
        <authorList>
            <person name="Watanabe M."/>
            <person name="Kojima H."/>
            <person name="Fukui M."/>
        </authorList>
    </citation>
    <scope>NUCLEOTIDE SEQUENCE [LARGE SCALE GENOMIC DNA]</scope>
    <source>
        <strain evidence="4 5">PP31</strain>
    </source>
</reference>
<dbReference type="PANTHER" id="PTHR37423:SF2">
    <property type="entry name" value="MEMBRANE-BOUND LYTIC MUREIN TRANSGLYCOSYLASE C"/>
    <property type="match status" value="1"/>
</dbReference>
<evidence type="ECO:0000259" key="3">
    <source>
        <dbReference type="Pfam" id="PF01464"/>
    </source>
</evidence>
<dbReference type="InterPro" id="IPR008258">
    <property type="entry name" value="Transglycosylase_SLT_dom_1"/>
</dbReference>
<dbReference type="GO" id="GO:0008933">
    <property type="term" value="F:peptidoglycan lytic transglycosylase activity"/>
    <property type="evidence" value="ECO:0007669"/>
    <property type="project" value="InterPro"/>
</dbReference>
<dbReference type="KEGG" id="dwd:DSCW_44180"/>
<dbReference type="InterPro" id="IPR000189">
    <property type="entry name" value="Transglyc_AS"/>
</dbReference>
<comment type="similarity">
    <text evidence="1">Belongs to the transglycosylase Slt family.</text>
</comment>
<dbReference type="GO" id="GO:0016020">
    <property type="term" value="C:membrane"/>
    <property type="evidence" value="ECO:0007669"/>
    <property type="project" value="InterPro"/>
</dbReference>
<feature type="domain" description="Transglycosylase SLT" evidence="3">
    <location>
        <begin position="163"/>
        <end position="269"/>
    </location>
</feature>
<evidence type="ECO:0000313" key="4">
    <source>
        <dbReference type="EMBL" id="BBO77001.1"/>
    </source>
</evidence>
<dbReference type="CDD" id="cd00254">
    <property type="entry name" value="LT-like"/>
    <property type="match status" value="1"/>
</dbReference>
<dbReference type="PROSITE" id="PS00922">
    <property type="entry name" value="TRANSGLYCOSYLASE"/>
    <property type="match status" value="1"/>
</dbReference>
<gene>
    <name evidence="4" type="ORF">DSCW_44180</name>
</gene>
<name>A0A5K7ZBA8_9BACT</name>
<dbReference type="SUPFAM" id="SSF53955">
    <property type="entry name" value="Lysozyme-like"/>
    <property type="match status" value="1"/>
</dbReference>
<evidence type="ECO:0000256" key="2">
    <source>
        <dbReference type="SAM" id="MobiDB-lite"/>
    </source>
</evidence>
<evidence type="ECO:0000313" key="5">
    <source>
        <dbReference type="Proteomes" id="UP000427769"/>
    </source>
</evidence>
<keyword evidence="5" id="KW-1185">Reference proteome</keyword>
<dbReference type="InterPro" id="IPR023346">
    <property type="entry name" value="Lysozyme-like_dom_sf"/>
</dbReference>
<dbReference type="Proteomes" id="UP000427769">
    <property type="component" value="Chromosome"/>
</dbReference>
<organism evidence="4 5">
    <name type="scientific">Desulfosarcina widdelii</name>
    <dbReference type="NCBI Taxonomy" id="947919"/>
    <lineage>
        <taxon>Bacteria</taxon>
        <taxon>Pseudomonadati</taxon>
        <taxon>Thermodesulfobacteriota</taxon>
        <taxon>Desulfobacteria</taxon>
        <taxon>Desulfobacterales</taxon>
        <taxon>Desulfosarcinaceae</taxon>
        <taxon>Desulfosarcina</taxon>
    </lineage>
</organism>
<dbReference type="Gene3D" id="1.10.530.10">
    <property type="match status" value="1"/>
</dbReference>
<dbReference type="EMBL" id="AP021875">
    <property type="protein sequence ID" value="BBO77001.1"/>
    <property type="molecule type" value="Genomic_DNA"/>
</dbReference>
<sequence>MVVDRAYPNGGPQYGKRHNCEIKMISKTQMTIDMYLKNAGFKTEATATRKNFIPLKNVSGSQFQDVLDSVSANEEQTAEDPVRGATLADYRKQRHSDPAAAFFSQSTRFGGLQRGSDPGLYGGPSYAALHSPSSSPESIDALATDVGTKSDTGSDRDGSIQDSIRQAAATYNLPEKLIESVIRAESGFQPDAVSPAGAQGLMQLMPATANELGVADPFDIGQNIDGGAKYLRQMLDRFDGDLKVALAAYNAGPGTVARYNGDVPYRETRDYVKRVLAGMA</sequence>
<dbReference type="AlphaFoldDB" id="A0A5K7ZBA8"/>
<proteinExistence type="inferred from homology"/>
<dbReference type="Pfam" id="PF01464">
    <property type="entry name" value="SLT"/>
    <property type="match status" value="1"/>
</dbReference>
<feature type="region of interest" description="Disordered" evidence="2">
    <location>
        <begin position="105"/>
        <end position="140"/>
    </location>
</feature>
<protein>
    <recommendedName>
        <fullName evidence="3">Transglycosylase SLT domain-containing protein</fullName>
    </recommendedName>
</protein>
<evidence type="ECO:0000256" key="1">
    <source>
        <dbReference type="ARBA" id="ARBA00007734"/>
    </source>
</evidence>
<dbReference type="GO" id="GO:0000270">
    <property type="term" value="P:peptidoglycan metabolic process"/>
    <property type="evidence" value="ECO:0007669"/>
    <property type="project" value="InterPro"/>
</dbReference>
<accession>A0A5K7ZBA8</accession>
<dbReference type="PANTHER" id="PTHR37423">
    <property type="entry name" value="SOLUBLE LYTIC MUREIN TRANSGLYCOSYLASE-RELATED"/>
    <property type="match status" value="1"/>
</dbReference>